<dbReference type="GO" id="GO:0046872">
    <property type="term" value="F:metal ion binding"/>
    <property type="evidence" value="ECO:0007669"/>
    <property type="project" value="UniProtKB-KW"/>
</dbReference>
<dbReference type="EMBL" id="JAAZSQ010000015">
    <property type="protein sequence ID" value="NKX55698.1"/>
    <property type="molecule type" value="Genomic_DNA"/>
</dbReference>
<accession>A0A7X6HGF8</accession>
<dbReference type="SUPFAM" id="SSF56529">
    <property type="entry name" value="FAH"/>
    <property type="match status" value="1"/>
</dbReference>
<evidence type="ECO:0000313" key="5">
    <source>
        <dbReference type="Proteomes" id="UP000544090"/>
    </source>
</evidence>
<dbReference type="Gene3D" id="3.90.850.10">
    <property type="entry name" value="Fumarylacetoacetase-like, C-terminal domain"/>
    <property type="match status" value="1"/>
</dbReference>
<dbReference type="PANTHER" id="PTHR42796:SF4">
    <property type="entry name" value="FUMARYLACETOACETATE HYDROLASE DOMAIN-CONTAINING PROTEIN 2A"/>
    <property type="match status" value="1"/>
</dbReference>
<dbReference type="GO" id="GO:0016853">
    <property type="term" value="F:isomerase activity"/>
    <property type="evidence" value="ECO:0007669"/>
    <property type="project" value="UniProtKB-ARBA"/>
</dbReference>
<dbReference type="GO" id="GO:0016787">
    <property type="term" value="F:hydrolase activity"/>
    <property type="evidence" value="ECO:0007669"/>
    <property type="project" value="UniProtKB-KW"/>
</dbReference>
<dbReference type="Proteomes" id="UP000544090">
    <property type="component" value="Unassembled WGS sequence"/>
</dbReference>
<dbReference type="InterPro" id="IPR051121">
    <property type="entry name" value="FAH"/>
</dbReference>
<evidence type="ECO:0000256" key="2">
    <source>
        <dbReference type="ARBA" id="ARBA00022723"/>
    </source>
</evidence>
<dbReference type="AlphaFoldDB" id="A0A7X6HGF8"/>
<dbReference type="RefSeq" id="WP_168487422.1">
    <property type="nucleotide sequence ID" value="NZ_JAAZSQ010000015.1"/>
</dbReference>
<dbReference type="Pfam" id="PF01557">
    <property type="entry name" value="FAA_hydrolase"/>
    <property type="match status" value="1"/>
</dbReference>
<dbReference type="InterPro" id="IPR036663">
    <property type="entry name" value="Fumarylacetoacetase_C_sf"/>
</dbReference>
<evidence type="ECO:0000313" key="4">
    <source>
        <dbReference type="EMBL" id="NKX55698.1"/>
    </source>
</evidence>
<keyword evidence="2" id="KW-0479">Metal-binding</keyword>
<dbReference type="GO" id="GO:0019752">
    <property type="term" value="P:carboxylic acid metabolic process"/>
    <property type="evidence" value="ECO:0007669"/>
    <property type="project" value="UniProtKB-ARBA"/>
</dbReference>
<comment type="caution">
    <text evidence="4">The sequence shown here is derived from an EMBL/GenBank/DDBJ whole genome shotgun (WGS) entry which is preliminary data.</text>
</comment>
<dbReference type="PANTHER" id="PTHR42796">
    <property type="entry name" value="FUMARYLACETOACETATE HYDROLASE DOMAIN-CONTAINING PROTEIN 2A-RELATED"/>
    <property type="match status" value="1"/>
</dbReference>
<dbReference type="InterPro" id="IPR011234">
    <property type="entry name" value="Fumarylacetoacetase-like_C"/>
</dbReference>
<evidence type="ECO:0000259" key="3">
    <source>
        <dbReference type="Pfam" id="PF01557"/>
    </source>
</evidence>
<sequence length="285" mass="30021">MKLATLRTGAQTTTAALAVGPDAYLPLPAGDVGALLRDPAWREVARETAARAARSAVVQAAAGDLAPLLPQAGKVICCGLNYADHIREMGRELPEYPTLFAKFADTLAGAADEVVVHGSERVDWEAELAVVVGGTLTRADEAEAAAAIAGYTVANDVSMRDWQNRTLQWFQGKAFDATTPVGPVMATPDEVGGANVEVRGYVNGELVQRGHTSTLVFGPARLLAYISRFTTLRPGDLVLTGTPGGVGMGMTPPRFLADGDVITTEIDGIGRLENRVSIRQPALQD</sequence>
<dbReference type="FunFam" id="3.90.850.10:FF:000002">
    <property type="entry name" value="2-hydroxyhepta-2,4-diene-1,7-dioate isomerase"/>
    <property type="match status" value="1"/>
</dbReference>
<keyword evidence="5" id="KW-1185">Reference proteome</keyword>
<protein>
    <submittedName>
        <fullName evidence="4">Fumarylacetoacetate hydrolase family protein</fullName>
    </submittedName>
</protein>
<feature type="domain" description="Fumarylacetoacetase-like C-terminal" evidence="3">
    <location>
        <begin position="74"/>
        <end position="276"/>
    </location>
</feature>
<proteinExistence type="inferred from homology"/>
<comment type="similarity">
    <text evidence="1">Belongs to the FAH family.</text>
</comment>
<name>A0A7X6HGF8_9MICC</name>
<gene>
    <name evidence="4" type="ORF">HGG74_14360</name>
</gene>
<organism evidence="4 5">
    <name type="scientific">Arthrobacter mobilis</name>
    <dbReference type="NCBI Taxonomy" id="2724944"/>
    <lineage>
        <taxon>Bacteria</taxon>
        <taxon>Bacillati</taxon>
        <taxon>Actinomycetota</taxon>
        <taxon>Actinomycetes</taxon>
        <taxon>Micrococcales</taxon>
        <taxon>Micrococcaceae</taxon>
        <taxon>Arthrobacter</taxon>
    </lineage>
</organism>
<keyword evidence="4" id="KW-0378">Hydrolase</keyword>
<reference evidence="4 5" key="1">
    <citation type="submission" date="2020-04" db="EMBL/GenBank/DDBJ databases">
        <title>Arthrobacter sp. nov.</title>
        <authorList>
            <person name="Liu S."/>
        </authorList>
    </citation>
    <scope>NUCLEOTIDE SEQUENCE [LARGE SCALE GENOMIC DNA]</scope>
    <source>
        <strain evidence="4 5">E918</strain>
    </source>
</reference>
<evidence type="ECO:0000256" key="1">
    <source>
        <dbReference type="ARBA" id="ARBA00010211"/>
    </source>
</evidence>